<organism evidence="1">
    <name type="scientific">Culex pipiens</name>
    <name type="common">House mosquito</name>
    <dbReference type="NCBI Taxonomy" id="7175"/>
    <lineage>
        <taxon>Eukaryota</taxon>
        <taxon>Metazoa</taxon>
        <taxon>Ecdysozoa</taxon>
        <taxon>Arthropoda</taxon>
        <taxon>Hexapoda</taxon>
        <taxon>Insecta</taxon>
        <taxon>Pterygota</taxon>
        <taxon>Neoptera</taxon>
        <taxon>Endopterygota</taxon>
        <taxon>Diptera</taxon>
        <taxon>Nematocera</taxon>
        <taxon>Culicoidea</taxon>
        <taxon>Culicidae</taxon>
        <taxon>Culicinae</taxon>
        <taxon>Culicini</taxon>
        <taxon>Culex</taxon>
        <taxon>Culex</taxon>
    </lineage>
</organism>
<protein>
    <submittedName>
        <fullName evidence="1">(northern house mosquito) hypothetical protein</fullName>
    </submittedName>
</protein>
<evidence type="ECO:0000313" key="1">
    <source>
        <dbReference type="EMBL" id="CAG6465099.1"/>
    </source>
</evidence>
<name>A0A8D8AWR0_CULPI</name>
<proteinExistence type="predicted"/>
<dbReference type="EMBL" id="HBUE01052286">
    <property type="protein sequence ID" value="CAG6465099.1"/>
    <property type="molecule type" value="Transcribed_RNA"/>
</dbReference>
<dbReference type="AlphaFoldDB" id="A0A8D8AWR0"/>
<sequence>MITEATPVAFLLLLEEARNALLRIVKVLARQHLNVAALADLPADLLDLARVASGRRVRLAARDCLTGRTLQRTHAEARAGRDRWRRLLARPGRGEKVKVLILLLLLLGRGFRQLRLAFAAQFDTFRNGRNDWMLELGRFTGRKREGIRRGRQ</sequence>
<accession>A0A8D8AWR0</accession>
<reference evidence="1" key="1">
    <citation type="submission" date="2021-05" db="EMBL/GenBank/DDBJ databases">
        <authorList>
            <person name="Alioto T."/>
            <person name="Alioto T."/>
            <person name="Gomez Garrido J."/>
        </authorList>
    </citation>
    <scope>NUCLEOTIDE SEQUENCE</scope>
</reference>